<comment type="catalytic activity">
    <reaction evidence="13 14 15">
        <text>ATP + H2O = ADP + phosphate + H(+)</text>
        <dbReference type="Rhea" id="RHEA:13065"/>
        <dbReference type="ChEBI" id="CHEBI:15377"/>
        <dbReference type="ChEBI" id="CHEBI:15378"/>
        <dbReference type="ChEBI" id="CHEBI:30616"/>
        <dbReference type="ChEBI" id="CHEBI:43474"/>
        <dbReference type="ChEBI" id="CHEBI:456216"/>
    </reaction>
</comment>
<protein>
    <recommendedName>
        <fullName evidence="14 15">Reverse gyrase</fullName>
        <ecNumber evidence="14">5.6.2.-</ecNumber>
    </recommendedName>
</protein>
<dbReference type="Pfam" id="PF01751">
    <property type="entry name" value="Toprim"/>
    <property type="match status" value="1"/>
</dbReference>
<evidence type="ECO:0000256" key="11">
    <source>
        <dbReference type="ARBA" id="ARBA00023235"/>
    </source>
</evidence>
<keyword evidence="10 14" id="KW-0238">DNA-binding</keyword>
<evidence type="ECO:0000256" key="10">
    <source>
        <dbReference type="ARBA" id="ARBA00023125"/>
    </source>
</evidence>
<sequence length="1154" mass="131575">MVTSVFLKACPNCLGPLEETRALEGLPCTKCLPGDITPYKNLSIEEKIRTIYNILVTENKLNAYWNLYYYLDSSSEIIEYFKRITNNEPWSLQRLWLKRLTQGISFSMSAPTGMGKTTTIIVFSTFLANAGKSVLYIVPTKSLLQQICEKMKKIYDNISCGEINEQKKINIVTTTYINRSFEKIKNYRPNFIAVDDADSIVKSGKTVDRLVTLMGIPSEVYEKAIKLVKLKKLLAIEEKRDEIEKKIAEIERDISKFYGTASQLVVASATLRPKGIKQKALRYITGFDVTTAQIYARNIVDTYTQKSIEEIISSLGKGGLILVSRDYGKQKIKELAEYLESKGIKVGIAISGRKFLEKFSAGELDVIIGSASYYGVAVRGIDEPKKLKYVIFYGVPKSRIRINEALYNPFTLLRVSKLLKIDIDENKILSLSSSESQMIKLAFIKSQQLTGKLEETRKYLEEKIKEAKERLSKINENIISDTFLIRKIGKETYIEFPDAITYLQGSGRSSRLLNDGLTLGLAITIVDDKNIYDMLINRLKYTIYNFNPVDFSTLNLDEIKKEIERTRKESGYKMNISTGLMIVESPTKARTIARLFGTPARRNIGGIPIYETVAIDGNNVYILDIMASKGHISDLTTEEKGYYGVEIKDNDILPLYSPLYRCLNCKRIFSQELDKCPYCGSELITSSLNTINAARELALEVDNIFIATDPDVEGEKIGFDLAALISPYNNNIKRVKIHEITKKGVIEALRSLSTLDLNLVKSQVVRRIEDRWVGFELSKILQIKFSNRNYGAGRVQTPVLGWIVKRTEDYKNNMGYLAFIELGNYFHKIFLQQKMKIDKIKIDKIKEETDIISPFPPYTTDTLLIDAYNMYKIPAERVMKIAQELFESGLITYHRTDSIHVSTRGIEIAKEYLNKSNMINEFIPRSWGSEGTHEAIRPTRPIDVNELKKEIEENPQLYYIKFTWAHFAIYDMIFKRFIASQMKEAVGKYATYEISYLDKKDEVKLLTGINKGFSLVLSPKTYQLPEGDIINPKYKIIRGSKIKLYNYAEIIKEMKDKNIGRPSTYSKIIQTLIRHGYVVESKKRAVLIATKKGINVYNYLSEKFASLVSESTTVDLLQKMDMIANGSLLPDYVLNEILGQMKSLVSSLNSEEQI</sequence>
<evidence type="ECO:0000259" key="19">
    <source>
        <dbReference type="PROSITE" id="PS52036"/>
    </source>
</evidence>
<dbReference type="STRING" id="282676.B6F84_11525"/>
<dbReference type="InterPro" id="IPR005736">
    <property type="entry name" value="Reverse_gyrase"/>
</dbReference>
<dbReference type="EMBL" id="CP020477">
    <property type="protein sequence ID" value="ARM76586.1"/>
    <property type="molecule type" value="Genomic_DNA"/>
</dbReference>
<dbReference type="PROSITE" id="PS52036">
    <property type="entry name" value="ZF_RG_N"/>
    <property type="match status" value="1"/>
</dbReference>
<dbReference type="InterPro" id="IPR013826">
    <property type="entry name" value="Topo_IA_cen_sub3"/>
</dbReference>
<comment type="function">
    <text evidence="14">Modifies the topological state of DNA by introducing positive supercoils in an ATP-dependent process, increasing the linking number in steps of +1. Binds to single-stranded DNA, transiently cleaves and then rejoins the ends, introducing a positive supercoil in the process. The scissile phosphodiester is attacked by the catalytic tyrosine of the enzyme, resulting in the formation of a DNA-(5'-phosphotyrosyl)-enzyme intermediate. Probably involved in rewinding DNA strands in regions of the chromosome that have opened up to allow replication, transcription, DNA repair and/or for DNA protection.</text>
</comment>
<keyword evidence="14" id="KW-0378">Hydrolase</keyword>
<keyword evidence="4 14" id="KW-0479">Metal-binding</keyword>
<dbReference type="AlphaFoldDB" id="A0A1W6K241"/>
<keyword evidence="11 14" id="KW-0413">Isomerase</keyword>
<dbReference type="InterPro" id="IPR027417">
    <property type="entry name" value="P-loop_NTPase"/>
</dbReference>
<evidence type="ECO:0000256" key="9">
    <source>
        <dbReference type="ARBA" id="ARBA00023029"/>
    </source>
</evidence>
<comment type="subunit">
    <text evidence="2 14">Monomer.</text>
</comment>
<dbReference type="GO" id="GO:0006260">
    <property type="term" value="P:DNA replication"/>
    <property type="evidence" value="ECO:0007669"/>
    <property type="project" value="UniProtKB-UniRule"/>
</dbReference>
<dbReference type="Pfam" id="PF01131">
    <property type="entry name" value="Topoisom_bac"/>
    <property type="match status" value="2"/>
</dbReference>
<comment type="function">
    <text evidence="15">Modifies the topological state of DNA by introducing positive supercoils in an ATP-dependent process, increasing the linking number in steps of +1. Binds to single-stranded DNA, transiently cleaves and then rejoins the ends, introducing a positive supercoil in the process. The scissile phosphodiester is attacked by the catalytic tyrosine of the enzyme, resulting in the formation of a DNA-(5'-phosphotyrosyl)-enzyme intermediate. Involved in rewinding DNA strands in regions of the chromosome that have opened up to allow replication, transcription, DNA repair and/or for DNA protection.</text>
</comment>
<dbReference type="GO" id="GO:0160097">
    <property type="term" value="F:reverse gyrase activity"/>
    <property type="evidence" value="ECO:0007669"/>
    <property type="project" value="UniProtKB-UniRule"/>
</dbReference>
<dbReference type="GO" id="GO:0003677">
    <property type="term" value="F:DNA binding"/>
    <property type="evidence" value="ECO:0007669"/>
    <property type="project" value="UniProtKB-UniRule"/>
</dbReference>
<dbReference type="PROSITE" id="PS52039">
    <property type="entry name" value="TOPO_IA_2"/>
    <property type="match status" value="1"/>
</dbReference>
<dbReference type="PANTHER" id="PTHR43505">
    <property type="entry name" value="REVERSE GYRASE"/>
    <property type="match status" value="1"/>
</dbReference>
<keyword evidence="3 14" id="KW-0963">Cytoplasm</keyword>
<dbReference type="PANTHER" id="PTHR43505:SF1">
    <property type="entry name" value="REVERSE GYRASE"/>
    <property type="match status" value="1"/>
</dbReference>
<keyword evidence="6 14" id="KW-0863">Zinc-finger</keyword>
<feature type="active site" description="O-(5'-phospho-DNA)-tyrosine intermediate" evidence="14">
    <location>
        <position position="893"/>
    </location>
</feature>
<dbReference type="GO" id="GO:0008094">
    <property type="term" value="F:ATP-dependent activity, acting on DNA"/>
    <property type="evidence" value="ECO:0007669"/>
    <property type="project" value="UniProtKB-UniRule"/>
</dbReference>
<dbReference type="SUPFAM" id="SSF56712">
    <property type="entry name" value="Prokaryotic type I DNA topoisomerase"/>
    <property type="match status" value="1"/>
</dbReference>
<gene>
    <name evidence="14" type="primary">rgy</name>
    <name evidence="21" type="ORF">B6F84_11525</name>
</gene>
<dbReference type="PROSITE" id="PS52037">
    <property type="entry name" value="ZF_RG_C"/>
    <property type="match status" value="1"/>
</dbReference>
<comment type="subcellular location">
    <subcellularLocation>
        <location evidence="1 14">Cytoplasm</location>
    </subcellularLocation>
</comment>
<evidence type="ECO:0000256" key="16">
    <source>
        <dbReference type="SAM" id="Coils"/>
    </source>
</evidence>
<dbReference type="InterPro" id="IPR013497">
    <property type="entry name" value="Topo_IA_cen"/>
</dbReference>
<dbReference type="SMART" id="SM00437">
    <property type="entry name" value="TOP1Ac"/>
    <property type="match status" value="1"/>
</dbReference>
<feature type="coiled-coil region" evidence="16">
    <location>
        <begin position="450"/>
        <end position="477"/>
    </location>
</feature>
<dbReference type="Proteomes" id="UP000193404">
    <property type="component" value="Chromosome"/>
</dbReference>
<dbReference type="KEGG" id="aman:B6F84_11525"/>
<keyword evidence="8 14" id="KW-0067">ATP-binding</keyword>
<evidence type="ECO:0000256" key="13">
    <source>
        <dbReference type="ARBA" id="ARBA00049360"/>
    </source>
</evidence>
<dbReference type="GeneID" id="41591564"/>
<dbReference type="GO" id="GO:0016887">
    <property type="term" value="F:ATP hydrolysis activity"/>
    <property type="evidence" value="ECO:0007669"/>
    <property type="project" value="RHEA"/>
</dbReference>
<dbReference type="InterPro" id="IPR003602">
    <property type="entry name" value="Topo_IA_DNA-bd_dom"/>
</dbReference>
<proteinExistence type="inferred from homology"/>
<keyword evidence="5 14" id="KW-0547">Nucleotide-binding</keyword>
<evidence type="ECO:0000256" key="7">
    <source>
        <dbReference type="ARBA" id="ARBA00022833"/>
    </source>
</evidence>
<evidence type="ECO:0000256" key="12">
    <source>
        <dbReference type="ARBA" id="ARBA00043976"/>
    </source>
</evidence>
<dbReference type="InterPro" id="IPR023405">
    <property type="entry name" value="Topo_IA_core_domain"/>
</dbReference>
<name>A0A1W6K241_9CREN</name>
<dbReference type="GO" id="GO:0008270">
    <property type="term" value="F:zinc ion binding"/>
    <property type="evidence" value="ECO:0007669"/>
    <property type="project" value="UniProtKB-UniRule"/>
</dbReference>
<evidence type="ECO:0000313" key="22">
    <source>
        <dbReference type="Proteomes" id="UP000193404"/>
    </source>
</evidence>
<dbReference type="OrthoDB" id="30963at2157"/>
<dbReference type="GO" id="GO:0006265">
    <property type="term" value="P:DNA topological change"/>
    <property type="evidence" value="ECO:0007669"/>
    <property type="project" value="UniProtKB-UniRule"/>
</dbReference>
<dbReference type="Gene3D" id="3.40.50.300">
    <property type="entry name" value="P-loop containing nucleotide triphosphate hydrolases"/>
    <property type="match status" value="3"/>
</dbReference>
<dbReference type="PROSITE" id="PS51192">
    <property type="entry name" value="HELICASE_ATP_BIND_1"/>
    <property type="match status" value="1"/>
</dbReference>
<evidence type="ECO:0000259" key="20">
    <source>
        <dbReference type="PROSITE" id="PS52039"/>
    </source>
</evidence>
<dbReference type="SMART" id="SM00487">
    <property type="entry name" value="DEXDc"/>
    <property type="match status" value="1"/>
</dbReference>
<dbReference type="InterPro" id="IPR013824">
    <property type="entry name" value="Topo_IA_cen_sub1"/>
</dbReference>
<dbReference type="CDD" id="cd18798">
    <property type="entry name" value="SF2_C_reverse_gyrase"/>
    <property type="match status" value="1"/>
</dbReference>
<feature type="region of interest" description="Topoisomerase I" evidence="14">
    <location>
        <begin position="574"/>
        <end position="1154"/>
    </location>
</feature>
<dbReference type="GO" id="GO:0005524">
    <property type="term" value="F:ATP binding"/>
    <property type="evidence" value="ECO:0007669"/>
    <property type="project" value="UniProtKB-UniRule"/>
</dbReference>
<dbReference type="Gene3D" id="2.60.510.20">
    <property type="match status" value="1"/>
</dbReference>
<evidence type="ECO:0000313" key="21">
    <source>
        <dbReference type="EMBL" id="ARM76586.1"/>
    </source>
</evidence>
<dbReference type="Gene3D" id="1.10.290.10">
    <property type="entry name" value="Topoisomerase I, domain 4"/>
    <property type="match status" value="1"/>
</dbReference>
<comment type="domain">
    <text evidence="14">Introduction of positive supercoils requires the cooperation of both domains. The helicase-like domain probably does not directly unwind DNA, but more likely acts by driving ATP-dependent conformational changes within the whole enzyme. A beta hairpin in the 'latch' region of the N-terminal domain plays a regulatory role in the enzyme, repressing topoisomerase activity in the absence of ATP and preventing the enzyme from acting as an ATP-independent relaxing enzyme; it also helps to coordinate nucleotide hydrolysis by the ATPase domain with the supercoiling activity of the topoisomerase domain.</text>
</comment>
<keyword evidence="9 14" id="KW-0799">Topoisomerase</keyword>
<dbReference type="SMART" id="SM00493">
    <property type="entry name" value="TOPRIM"/>
    <property type="match status" value="1"/>
</dbReference>
<dbReference type="CDD" id="cd00186">
    <property type="entry name" value="TOP1Ac"/>
    <property type="match status" value="1"/>
</dbReference>
<dbReference type="HAMAP" id="MF_01125">
    <property type="entry name" value="Reverse_gyrase"/>
    <property type="match status" value="1"/>
</dbReference>
<comment type="miscellaneous">
    <text evidence="14">This enzyme is the only unique feature of hyperthermophilic bacteria/archaea known and seems to be essential for adaptation to life at high temperatures. It may play a role in stabilization of DNA at high temperatures.</text>
</comment>
<dbReference type="InterPro" id="IPR014001">
    <property type="entry name" value="Helicase_ATP-bd"/>
</dbReference>
<evidence type="ECO:0000256" key="8">
    <source>
        <dbReference type="ARBA" id="ARBA00022840"/>
    </source>
</evidence>
<comment type="similarity">
    <text evidence="14">In the C-terminal section; belongs to the type IA topoisomerase family.</text>
</comment>
<dbReference type="NCBIfam" id="TIGR01054">
    <property type="entry name" value="rgy"/>
    <property type="match status" value="1"/>
</dbReference>
<feature type="domain" description="RG N-terminal-type" evidence="19">
    <location>
        <begin position="1"/>
        <end position="38"/>
    </location>
</feature>
<dbReference type="InterPro" id="IPR003601">
    <property type="entry name" value="Topo_IA_2"/>
</dbReference>
<evidence type="ECO:0000256" key="1">
    <source>
        <dbReference type="ARBA" id="ARBA00004496"/>
    </source>
</evidence>
<dbReference type="SUPFAM" id="SSF52540">
    <property type="entry name" value="P-loop containing nucleoside triphosphate hydrolases"/>
    <property type="match status" value="2"/>
</dbReference>
<keyword evidence="22" id="KW-1185">Reference proteome</keyword>
<dbReference type="Pfam" id="PF00270">
    <property type="entry name" value="DEAD"/>
    <property type="match status" value="1"/>
</dbReference>
<organism evidence="21 22">
    <name type="scientific">Acidianus manzaensis</name>
    <dbReference type="NCBI Taxonomy" id="282676"/>
    <lineage>
        <taxon>Archaea</taxon>
        <taxon>Thermoproteota</taxon>
        <taxon>Thermoprotei</taxon>
        <taxon>Sulfolobales</taxon>
        <taxon>Sulfolobaceae</taxon>
        <taxon>Acidianus</taxon>
    </lineage>
</organism>
<evidence type="ECO:0000256" key="3">
    <source>
        <dbReference type="ARBA" id="ARBA00022490"/>
    </source>
</evidence>
<reference evidence="21 22" key="1">
    <citation type="submission" date="2017-03" db="EMBL/GenBank/DDBJ databases">
        <title>Sulfur activation and transportation mechanism of thermophilic Archaea Acidianus manzaensis YN-25.</title>
        <authorList>
            <person name="Ma Y."/>
            <person name="Yang Y."/>
            <person name="Xia J."/>
        </authorList>
    </citation>
    <scope>NUCLEOTIDE SEQUENCE [LARGE SCALE GENOMIC DNA]</scope>
    <source>
        <strain evidence="21 22">YN-25</strain>
    </source>
</reference>
<feature type="domain" description="Helicase ATP-binding" evidence="18">
    <location>
        <begin position="97"/>
        <end position="235"/>
    </location>
</feature>
<evidence type="ECO:0000256" key="2">
    <source>
        <dbReference type="ARBA" id="ARBA00011245"/>
    </source>
</evidence>
<comment type="similarity">
    <text evidence="12 14">In the N-terminal section; belongs to the DEAD box helicase family. DDVD subfamily.</text>
</comment>
<evidence type="ECO:0000259" key="17">
    <source>
        <dbReference type="PROSITE" id="PS50880"/>
    </source>
</evidence>
<dbReference type="EC" id="5.6.2.-" evidence="14"/>
<feature type="domain" description="Topo IA-type catalytic" evidence="20">
    <location>
        <begin position="756"/>
        <end position="1145"/>
    </location>
</feature>
<dbReference type="InterPro" id="IPR006171">
    <property type="entry name" value="TOPRIM_dom"/>
</dbReference>
<feature type="binding site" evidence="14">
    <location>
        <position position="93"/>
    </location>
    <ligand>
        <name>ATP</name>
        <dbReference type="ChEBI" id="CHEBI:30616"/>
    </ligand>
</feature>
<dbReference type="PROSITE" id="PS50880">
    <property type="entry name" value="TOPRIM"/>
    <property type="match status" value="1"/>
</dbReference>
<dbReference type="GO" id="GO:0005737">
    <property type="term" value="C:cytoplasm"/>
    <property type="evidence" value="ECO:0007669"/>
    <property type="project" value="UniProtKB-SubCell"/>
</dbReference>
<evidence type="ECO:0000256" key="14">
    <source>
        <dbReference type="HAMAP-Rule" id="MF_01125"/>
    </source>
</evidence>
<feature type="domain" description="Toprim" evidence="17">
    <location>
        <begin position="578"/>
        <end position="740"/>
    </location>
</feature>
<evidence type="ECO:0000256" key="6">
    <source>
        <dbReference type="ARBA" id="ARBA00022771"/>
    </source>
</evidence>
<dbReference type="SMART" id="SM00436">
    <property type="entry name" value="TOP1Bc"/>
    <property type="match status" value="1"/>
</dbReference>
<evidence type="ECO:0000256" key="5">
    <source>
        <dbReference type="ARBA" id="ARBA00022741"/>
    </source>
</evidence>
<dbReference type="Pfam" id="PF17915">
    <property type="entry name" value="zf_Rg"/>
    <property type="match status" value="1"/>
</dbReference>
<keyword evidence="16" id="KW-0175">Coiled coil</keyword>
<comment type="cofactor">
    <cofactor evidence="14">
        <name>Zn(2+)</name>
        <dbReference type="ChEBI" id="CHEBI:29105"/>
    </cofactor>
    <text evidence="14">Binds 1 or 2 zinc ions per subunit.</text>
</comment>
<dbReference type="InterPro" id="IPR011545">
    <property type="entry name" value="DEAD/DEAH_box_helicase_dom"/>
</dbReference>
<evidence type="ECO:0000256" key="15">
    <source>
        <dbReference type="RuleBase" id="RU004026"/>
    </source>
</evidence>
<dbReference type="Gene3D" id="3.40.50.140">
    <property type="match status" value="1"/>
</dbReference>
<dbReference type="Gene3D" id="1.10.460.10">
    <property type="entry name" value="Topoisomerase I, domain 2"/>
    <property type="match status" value="1"/>
</dbReference>
<keyword evidence="7 14" id="KW-0862">Zinc</keyword>
<evidence type="ECO:0000259" key="18">
    <source>
        <dbReference type="PROSITE" id="PS51192"/>
    </source>
</evidence>
<accession>A0A1W6K241</accession>
<dbReference type="PRINTS" id="PR00417">
    <property type="entry name" value="PRTPISMRASEI"/>
</dbReference>
<dbReference type="RefSeq" id="WP_148692377.1">
    <property type="nucleotide sequence ID" value="NZ_CP020477.1"/>
</dbReference>
<dbReference type="InterPro" id="IPR040569">
    <property type="entry name" value="Znf_Rg"/>
</dbReference>
<evidence type="ECO:0000256" key="4">
    <source>
        <dbReference type="ARBA" id="ARBA00022723"/>
    </source>
</evidence>